<dbReference type="PANTHER" id="PTHR47890:SF1">
    <property type="entry name" value="LD24308P"/>
    <property type="match status" value="1"/>
</dbReference>
<name>A0AAV7I607_COTGL</name>
<sequence>VKFVVENNRIALRVAGTKMYDEDGFLISNPKPQVALCDQIRIIGSNLLGSYNSTASHNNTNDYIKFGVSNWEKDLGQTTLPFFDSRDVTSNPPSPLGGIGIYYKNPEPGMKEFLSLKTISAVHNRLLTDQQLNVFRDTEYSNDFISSNYL</sequence>
<dbReference type="PANTHER" id="PTHR47890">
    <property type="entry name" value="LD24308P"/>
    <property type="match status" value="1"/>
</dbReference>
<accession>A0AAV7I607</accession>
<dbReference type="Proteomes" id="UP000826195">
    <property type="component" value="Unassembled WGS sequence"/>
</dbReference>
<comment type="caution">
    <text evidence="1">The sequence shown here is derived from an EMBL/GenBank/DDBJ whole genome shotgun (WGS) entry which is preliminary data.</text>
</comment>
<gene>
    <name evidence="1" type="ORF">KQX54_000348</name>
</gene>
<proteinExistence type="predicted"/>
<dbReference type="AlphaFoldDB" id="A0AAV7I607"/>
<reference evidence="1 2" key="1">
    <citation type="journal article" date="2021" name="J. Hered.">
        <title>A chromosome-level genome assembly of the parasitoid wasp, Cotesia glomerata (Hymenoptera: Braconidae).</title>
        <authorList>
            <person name="Pinto B.J."/>
            <person name="Weis J.J."/>
            <person name="Gamble T."/>
            <person name="Ode P.J."/>
            <person name="Paul R."/>
            <person name="Zaspel J.M."/>
        </authorList>
    </citation>
    <scope>NUCLEOTIDE SEQUENCE [LARGE SCALE GENOMIC DNA]</scope>
    <source>
        <strain evidence="1">CgM1</strain>
    </source>
</reference>
<keyword evidence="2" id="KW-1185">Reference proteome</keyword>
<dbReference type="EMBL" id="JAHXZJ010002256">
    <property type="protein sequence ID" value="KAH0543953.1"/>
    <property type="molecule type" value="Genomic_DNA"/>
</dbReference>
<evidence type="ECO:0000313" key="2">
    <source>
        <dbReference type="Proteomes" id="UP000826195"/>
    </source>
</evidence>
<feature type="non-terminal residue" evidence="1">
    <location>
        <position position="1"/>
    </location>
</feature>
<evidence type="ECO:0000313" key="1">
    <source>
        <dbReference type="EMBL" id="KAH0543953.1"/>
    </source>
</evidence>
<protein>
    <submittedName>
        <fullName evidence="1">Uncharacterized protein</fullName>
    </submittedName>
</protein>
<organism evidence="1 2">
    <name type="scientific">Cotesia glomerata</name>
    <name type="common">Lepidopteran parasitic wasp</name>
    <name type="synonym">Apanteles glomeratus</name>
    <dbReference type="NCBI Taxonomy" id="32391"/>
    <lineage>
        <taxon>Eukaryota</taxon>
        <taxon>Metazoa</taxon>
        <taxon>Ecdysozoa</taxon>
        <taxon>Arthropoda</taxon>
        <taxon>Hexapoda</taxon>
        <taxon>Insecta</taxon>
        <taxon>Pterygota</taxon>
        <taxon>Neoptera</taxon>
        <taxon>Endopterygota</taxon>
        <taxon>Hymenoptera</taxon>
        <taxon>Apocrita</taxon>
        <taxon>Ichneumonoidea</taxon>
        <taxon>Braconidae</taxon>
        <taxon>Microgastrinae</taxon>
        <taxon>Cotesia</taxon>
    </lineage>
</organism>